<evidence type="ECO:0000313" key="2">
    <source>
        <dbReference type="EMBL" id="KAK7085649.1"/>
    </source>
</evidence>
<reference evidence="2 3" key="1">
    <citation type="submission" date="2023-11" db="EMBL/GenBank/DDBJ databases">
        <title>Halocaridina rubra genome assembly.</title>
        <authorList>
            <person name="Smith C."/>
        </authorList>
    </citation>
    <scope>NUCLEOTIDE SEQUENCE [LARGE SCALE GENOMIC DNA]</scope>
    <source>
        <strain evidence="2">EP-1</strain>
        <tissue evidence="2">Whole</tissue>
    </source>
</reference>
<evidence type="ECO:0000313" key="3">
    <source>
        <dbReference type="Proteomes" id="UP001381693"/>
    </source>
</evidence>
<feature type="compositionally biased region" description="Basic and acidic residues" evidence="1">
    <location>
        <begin position="516"/>
        <end position="526"/>
    </location>
</feature>
<dbReference type="Proteomes" id="UP001381693">
    <property type="component" value="Unassembled WGS sequence"/>
</dbReference>
<accession>A0AAN8XTP7</accession>
<gene>
    <name evidence="2" type="ORF">SK128_026076</name>
</gene>
<keyword evidence="3" id="KW-1185">Reference proteome</keyword>
<proteinExistence type="predicted"/>
<evidence type="ECO:0000256" key="1">
    <source>
        <dbReference type="SAM" id="MobiDB-lite"/>
    </source>
</evidence>
<feature type="region of interest" description="Disordered" evidence="1">
    <location>
        <begin position="189"/>
        <end position="215"/>
    </location>
</feature>
<feature type="region of interest" description="Disordered" evidence="1">
    <location>
        <begin position="515"/>
        <end position="534"/>
    </location>
</feature>
<feature type="compositionally biased region" description="Acidic residues" evidence="1">
    <location>
        <begin position="452"/>
        <end position="464"/>
    </location>
</feature>
<comment type="caution">
    <text evidence="2">The sequence shown here is derived from an EMBL/GenBank/DDBJ whole genome shotgun (WGS) entry which is preliminary data.</text>
</comment>
<organism evidence="2 3">
    <name type="scientific">Halocaridina rubra</name>
    <name type="common">Hawaiian red shrimp</name>
    <dbReference type="NCBI Taxonomy" id="373956"/>
    <lineage>
        <taxon>Eukaryota</taxon>
        <taxon>Metazoa</taxon>
        <taxon>Ecdysozoa</taxon>
        <taxon>Arthropoda</taxon>
        <taxon>Crustacea</taxon>
        <taxon>Multicrustacea</taxon>
        <taxon>Malacostraca</taxon>
        <taxon>Eumalacostraca</taxon>
        <taxon>Eucarida</taxon>
        <taxon>Decapoda</taxon>
        <taxon>Pleocyemata</taxon>
        <taxon>Caridea</taxon>
        <taxon>Atyoidea</taxon>
        <taxon>Atyidae</taxon>
        <taxon>Halocaridina</taxon>
    </lineage>
</organism>
<sequence>MFFRSGSVLACISCDLALKNVTDAIEHTVVCRKKNRYVSKYEGVDQIKRNKGSVSWTRVNVGHLLKLLNKKASDLGKAKAHYRTYELGKVHDEIVSELQEVIGPGVTRYQVTRKWALLKKRALQYEEIHKKQDAEGIQPSDPPSFYPSVKEIMRRIDDEKMKYLKEMEHSEKRYLLKIKDHALEAPQELCSDKEKSHVPSDGDEETCKISHNEEGEPGSMVIKRNTVLRIINLLEEGFEYPEIMKEFDITDAVLAAIDQNKETISQGAQRCSLCHITLSTEDIVAHEIECCQLPQHLNIKDEDEQFMGFLPGTVKELVDIVLNWYPKFTKKVNWSKVSLHLSHMQAGVTPLRCSQKWHNLISRCRRYQRLDNWAKVNNCKHYNLPPDFYIRLIPYALNHRMPEPSQKSIQRFLSSGHCENSKLDPLSSQSFNKRRSIFEGCYKSKILTNMNDTDDDDDHYDDVDIPSSDALMSLDDTDDDNYEDHDTKRAPTSETTSYKFYSSKESLSTASLETCSKQRETSEKSSLEGLAHESTSTIEKTDRLLRVENKLEEVLGLLSNVVKENYRLKQETSKKYRWRNSGDIAGKLETLTQVFITTHHQHMKQLQTMAKMWERHHQEYQSTMKMLISRLSFKKTRDERIGVKRKKTRS</sequence>
<dbReference type="AlphaFoldDB" id="A0AAN8XTP7"/>
<feature type="compositionally biased region" description="Basic and acidic residues" evidence="1">
    <location>
        <begin position="190"/>
        <end position="214"/>
    </location>
</feature>
<name>A0AAN8XTP7_HALRR</name>
<dbReference type="EMBL" id="JAXCGZ010000691">
    <property type="protein sequence ID" value="KAK7085649.1"/>
    <property type="molecule type" value="Genomic_DNA"/>
</dbReference>
<feature type="region of interest" description="Disordered" evidence="1">
    <location>
        <begin position="452"/>
        <end position="498"/>
    </location>
</feature>
<protein>
    <submittedName>
        <fullName evidence="2">Uncharacterized protein</fullName>
    </submittedName>
</protein>